<keyword evidence="3" id="KW-1185">Reference proteome</keyword>
<sequence length="376" mass="43580">MKILFIGDCNHQLLTSFIRSYSRFNSDEFSAFSIKKIKDDNKNIFENIQIARSFGKAYDNRVLRKLIYPFDIICRFLKLPISFDVIHIHLAKIQYLFIWPLLRFKGNKVVISVWGSEVLRANKWKMYVLGYMFRRADLIHCSNSALKEIVSEKFFVPISKIEAIPFFLDNLDMMDALNLNKVDAKANLNWNKRKIQVVIGYNFNQGQQHPLIISELAGLEKPILDEFEFVFPLTYGSEKANQEMIVKKARDIQADMIFYKHFLSQTDVSTIRVATDIFINLQITDQYSASMVEALYAGSIIITGSWLPYKSLKNSGVFFIELDSIQELSKTLIYVLNDIVDISKKAKVNKKIIEDMFESETLAQDWLSFYSLKGIA</sequence>
<protein>
    <submittedName>
        <fullName evidence="2">Glycosyltransferase involved in cell wall biosynthesis</fullName>
    </submittedName>
</protein>
<evidence type="ECO:0000313" key="3">
    <source>
        <dbReference type="Proteomes" id="UP000248882"/>
    </source>
</evidence>
<dbReference type="SUPFAM" id="SSF53756">
    <property type="entry name" value="UDP-Glycosyltransferase/glycogen phosphorylase"/>
    <property type="match status" value="1"/>
</dbReference>
<reference evidence="2 3" key="1">
    <citation type="submission" date="2018-06" db="EMBL/GenBank/DDBJ databases">
        <title>Genomic Encyclopedia of Archaeal and Bacterial Type Strains, Phase II (KMG-II): from individual species to whole genera.</title>
        <authorList>
            <person name="Goeker M."/>
        </authorList>
    </citation>
    <scope>NUCLEOTIDE SEQUENCE [LARGE SCALE GENOMIC DNA]</scope>
    <source>
        <strain evidence="2 3">DSM 19830</strain>
    </source>
</reference>
<dbReference type="Proteomes" id="UP000248882">
    <property type="component" value="Unassembled WGS sequence"/>
</dbReference>
<accession>A0A2W7RF04</accession>
<keyword evidence="2" id="KW-0808">Transferase</keyword>
<organism evidence="2 3">
    <name type="scientific">Algoriphagus chordae</name>
    <dbReference type="NCBI Taxonomy" id="237019"/>
    <lineage>
        <taxon>Bacteria</taxon>
        <taxon>Pseudomonadati</taxon>
        <taxon>Bacteroidota</taxon>
        <taxon>Cytophagia</taxon>
        <taxon>Cytophagales</taxon>
        <taxon>Cyclobacteriaceae</taxon>
        <taxon>Algoriphagus</taxon>
    </lineage>
</organism>
<dbReference type="GO" id="GO:0016757">
    <property type="term" value="F:glycosyltransferase activity"/>
    <property type="evidence" value="ECO:0007669"/>
    <property type="project" value="UniProtKB-ARBA"/>
</dbReference>
<feature type="domain" description="Glycosyltransferase subfamily 4-like N-terminal" evidence="1">
    <location>
        <begin position="81"/>
        <end position="143"/>
    </location>
</feature>
<dbReference type="RefSeq" id="WP_111317828.1">
    <property type="nucleotide sequence ID" value="NZ_QKZT01000005.1"/>
</dbReference>
<name>A0A2W7RF04_9BACT</name>
<dbReference type="OrthoDB" id="1778378at2"/>
<comment type="caution">
    <text evidence="2">The sequence shown here is derived from an EMBL/GenBank/DDBJ whole genome shotgun (WGS) entry which is preliminary data.</text>
</comment>
<dbReference type="InterPro" id="IPR028098">
    <property type="entry name" value="Glyco_trans_4-like_N"/>
</dbReference>
<dbReference type="EMBL" id="QKZT01000005">
    <property type="protein sequence ID" value="PZX54197.1"/>
    <property type="molecule type" value="Genomic_DNA"/>
</dbReference>
<dbReference type="AlphaFoldDB" id="A0A2W7RF04"/>
<proteinExistence type="predicted"/>
<gene>
    <name evidence="2" type="ORF">LV85_01537</name>
</gene>
<dbReference type="Pfam" id="PF13477">
    <property type="entry name" value="Glyco_trans_4_2"/>
    <property type="match status" value="1"/>
</dbReference>
<evidence type="ECO:0000259" key="1">
    <source>
        <dbReference type="Pfam" id="PF13477"/>
    </source>
</evidence>
<evidence type="ECO:0000313" key="2">
    <source>
        <dbReference type="EMBL" id="PZX54197.1"/>
    </source>
</evidence>
<dbReference type="Gene3D" id="3.40.50.2000">
    <property type="entry name" value="Glycogen Phosphorylase B"/>
    <property type="match status" value="2"/>
</dbReference>